<organism evidence="2 3">
    <name type="scientific">Trichinella britovi</name>
    <name type="common">Parasitic roundworm</name>
    <dbReference type="NCBI Taxonomy" id="45882"/>
    <lineage>
        <taxon>Eukaryota</taxon>
        <taxon>Metazoa</taxon>
        <taxon>Ecdysozoa</taxon>
        <taxon>Nematoda</taxon>
        <taxon>Enoplea</taxon>
        <taxon>Dorylaimia</taxon>
        <taxon>Trichinellida</taxon>
        <taxon>Trichinellidae</taxon>
        <taxon>Trichinella</taxon>
    </lineage>
</organism>
<evidence type="ECO:0000313" key="3">
    <source>
        <dbReference type="Proteomes" id="UP000054653"/>
    </source>
</evidence>
<feature type="region of interest" description="Disordered" evidence="1">
    <location>
        <begin position="1"/>
        <end position="20"/>
    </location>
</feature>
<name>A0A0V0Z041_TRIBR</name>
<proteinExistence type="predicted"/>
<dbReference type="AlphaFoldDB" id="A0A0V0Z041"/>
<accession>A0A0V0Z041</accession>
<protein>
    <submittedName>
        <fullName evidence="2">Uncharacterized protein</fullName>
    </submittedName>
</protein>
<keyword evidence="3" id="KW-1185">Reference proteome</keyword>
<dbReference type="Proteomes" id="UP000054653">
    <property type="component" value="Unassembled WGS sequence"/>
</dbReference>
<evidence type="ECO:0000313" key="2">
    <source>
        <dbReference type="EMBL" id="KRY05755.1"/>
    </source>
</evidence>
<reference evidence="2 3" key="1">
    <citation type="submission" date="2015-01" db="EMBL/GenBank/DDBJ databases">
        <title>Evolution of Trichinella species and genotypes.</title>
        <authorList>
            <person name="Korhonen P.K."/>
            <person name="Edoardo P."/>
            <person name="Giuseppe L.R."/>
            <person name="Gasser R.B."/>
        </authorList>
    </citation>
    <scope>NUCLEOTIDE SEQUENCE [LARGE SCALE GENOMIC DNA]</scope>
    <source>
        <strain evidence="2">ISS120</strain>
    </source>
</reference>
<gene>
    <name evidence="2" type="ORF">T03_11616</name>
</gene>
<sequence length="37" mass="4193">MNKGQKSEEDESSKALNHPEMLKRRPVVELLLAVCLV</sequence>
<dbReference type="EMBL" id="JYDI01004818">
    <property type="protein sequence ID" value="KRY05755.1"/>
    <property type="molecule type" value="Genomic_DNA"/>
</dbReference>
<comment type="caution">
    <text evidence="2">The sequence shown here is derived from an EMBL/GenBank/DDBJ whole genome shotgun (WGS) entry which is preliminary data.</text>
</comment>
<evidence type="ECO:0000256" key="1">
    <source>
        <dbReference type="SAM" id="MobiDB-lite"/>
    </source>
</evidence>